<evidence type="ECO:0000256" key="1">
    <source>
        <dbReference type="ARBA" id="ARBA00022630"/>
    </source>
</evidence>
<gene>
    <name evidence="7" type="primary">xdhA</name>
    <name evidence="7" type="ORF">GEV47_07870</name>
</gene>
<dbReference type="InterPro" id="IPR012175">
    <property type="entry name" value="Xanth_DH_ssu_bac"/>
</dbReference>
<dbReference type="SUPFAM" id="SSF47741">
    <property type="entry name" value="CO dehydrogenase ISP C-domain like"/>
    <property type="match status" value="1"/>
</dbReference>
<dbReference type="Gene3D" id="3.10.20.30">
    <property type="match status" value="1"/>
</dbReference>
<dbReference type="InterPro" id="IPR005107">
    <property type="entry name" value="CO_DH_flav_C"/>
</dbReference>
<dbReference type="EMBL" id="WINI01000003">
    <property type="protein sequence ID" value="MQR00599.1"/>
    <property type="molecule type" value="Genomic_DNA"/>
</dbReference>
<organism evidence="7 8">
    <name type="scientific">Glaciimonas soli</name>
    <dbReference type="NCBI Taxonomy" id="2590999"/>
    <lineage>
        <taxon>Bacteria</taxon>
        <taxon>Pseudomonadati</taxon>
        <taxon>Pseudomonadota</taxon>
        <taxon>Betaproteobacteria</taxon>
        <taxon>Burkholderiales</taxon>
        <taxon>Oxalobacteraceae</taxon>
        <taxon>Glaciimonas</taxon>
    </lineage>
</organism>
<dbReference type="Pfam" id="PF00941">
    <property type="entry name" value="FAD_binding_5"/>
    <property type="match status" value="1"/>
</dbReference>
<dbReference type="GO" id="GO:0004854">
    <property type="term" value="F:xanthine dehydrogenase activity"/>
    <property type="evidence" value="ECO:0007669"/>
    <property type="project" value="UniProtKB-EC"/>
</dbReference>
<proteinExistence type="predicted"/>
<evidence type="ECO:0000313" key="7">
    <source>
        <dbReference type="EMBL" id="MQR00599.1"/>
    </source>
</evidence>
<dbReference type="SUPFAM" id="SSF54292">
    <property type="entry name" value="2Fe-2S ferredoxin-like"/>
    <property type="match status" value="1"/>
</dbReference>
<dbReference type="PIRSF" id="PIRSF036557">
    <property type="entry name" value="XdhA_RC"/>
    <property type="match status" value="1"/>
</dbReference>
<dbReference type="PANTHER" id="PTHR45444:SF3">
    <property type="entry name" value="XANTHINE DEHYDROGENASE"/>
    <property type="match status" value="1"/>
</dbReference>
<dbReference type="GO" id="GO:0051537">
    <property type="term" value="F:2 iron, 2 sulfur cluster binding"/>
    <property type="evidence" value="ECO:0007669"/>
    <property type="project" value="InterPro"/>
</dbReference>
<dbReference type="InterPro" id="IPR016166">
    <property type="entry name" value="FAD-bd_PCMH"/>
</dbReference>
<dbReference type="Gene3D" id="3.30.465.10">
    <property type="match status" value="1"/>
</dbReference>
<evidence type="ECO:0000313" key="8">
    <source>
        <dbReference type="Proteomes" id="UP000451565"/>
    </source>
</evidence>
<keyword evidence="5" id="KW-0408">Iron</keyword>
<evidence type="ECO:0000256" key="4">
    <source>
        <dbReference type="ARBA" id="ARBA00023002"/>
    </source>
</evidence>
<evidence type="ECO:0000256" key="5">
    <source>
        <dbReference type="ARBA" id="ARBA00023004"/>
    </source>
</evidence>
<dbReference type="InterPro" id="IPR001041">
    <property type="entry name" value="2Fe-2S_ferredoxin-type"/>
</dbReference>
<feature type="domain" description="FAD-binding PCMH-type" evidence="6">
    <location>
        <begin position="236"/>
        <end position="410"/>
    </location>
</feature>
<dbReference type="PROSITE" id="PS51387">
    <property type="entry name" value="FAD_PCMH"/>
    <property type="match status" value="1"/>
</dbReference>
<dbReference type="InterPro" id="IPR002888">
    <property type="entry name" value="2Fe-2S-bd"/>
</dbReference>
<dbReference type="Gene3D" id="1.10.150.120">
    <property type="entry name" value="[2Fe-2S]-binding domain"/>
    <property type="match status" value="1"/>
</dbReference>
<dbReference type="Proteomes" id="UP000451565">
    <property type="component" value="Unassembled WGS sequence"/>
</dbReference>
<dbReference type="Pfam" id="PF01799">
    <property type="entry name" value="Fer2_2"/>
    <property type="match status" value="1"/>
</dbReference>
<dbReference type="InterPro" id="IPR012675">
    <property type="entry name" value="Beta-grasp_dom_sf"/>
</dbReference>
<dbReference type="SUPFAM" id="SSF55447">
    <property type="entry name" value="CO dehydrogenase flavoprotein C-terminal domain-like"/>
    <property type="match status" value="1"/>
</dbReference>
<keyword evidence="1" id="KW-0285">Flavoprotein</keyword>
<name>A0A843YL63_9BURK</name>
<dbReference type="EC" id="1.17.1.4" evidence="7"/>
<dbReference type="InterPro" id="IPR016169">
    <property type="entry name" value="FAD-bd_PCMH_sub2"/>
</dbReference>
<dbReference type="InterPro" id="IPR036318">
    <property type="entry name" value="FAD-bd_PCMH-like_sf"/>
</dbReference>
<dbReference type="InterPro" id="IPR036884">
    <property type="entry name" value="2Fe-2S-bd_dom_sf"/>
</dbReference>
<dbReference type="InterPro" id="IPR016167">
    <property type="entry name" value="FAD-bd_PCMH_sub1"/>
</dbReference>
<dbReference type="NCBIfam" id="TIGR02963">
    <property type="entry name" value="xanthine_xdhA"/>
    <property type="match status" value="1"/>
</dbReference>
<reference evidence="7 8" key="1">
    <citation type="submission" date="2019-10" db="EMBL/GenBank/DDBJ databases">
        <title>Glaciimonas soli sp. nov., a psychrophilic bacterium isolated from the forest soil of a high elevation mountain in Taiwan.</title>
        <authorList>
            <person name="Wang L.-T."/>
            <person name="Shieh W.Y."/>
        </authorList>
    </citation>
    <scope>NUCLEOTIDE SEQUENCE [LARGE SCALE GENOMIC DNA]</scope>
    <source>
        <strain evidence="7 8">GS1</strain>
    </source>
</reference>
<comment type="caution">
    <text evidence="7">The sequence shown here is derived from an EMBL/GenBank/DDBJ whole genome shotgun (WGS) entry which is preliminary data.</text>
</comment>
<dbReference type="InterPro" id="IPR036010">
    <property type="entry name" value="2Fe-2S_ferredoxin-like_sf"/>
</dbReference>
<dbReference type="InterPro" id="IPR002346">
    <property type="entry name" value="Mopterin_DH_FAD-bd"/>
</dbReference>
<evidence type="ECO:0000259" key="6">
    <source>
        <dbReference type="PROSITE" id="PS51387"/>
    </source>
</evidence>
<dbReference type="Pfam" id="PF00111">
    <property type="entry name" value="Fer2"/>
    <property type="match status" value="1"/>
</dbReference>
<evidence type="ECO:0000256" key="2">
    <source>
        <dbReference type="ARBA" id="ARBA00022723"/>
    </source>
</evidence>
<keyword evidence="2" id="KW-0479">Metal-binding</keyword>
<dbReference type="Gene3D" id="3.30.43.10">
    <property type="entry name" value="Uridine Diphospho-n-acetylenolpyruvylglucosamine Reductase, domain 2"/>
    <property type="match status" value="1"/>
</dbReference>
<sequence length="533" mass="57908">METLVSTLAPQIHSEHTANTSTSPIRFFYRGEVHSVDQAAPTRTILQHLREDLHCTGTKEGCAEGDCGACTVVVGEMGPDGVVMKSVNSCIQFLPTLDGKALFTVEDLKQTNAQKEEILHPVQQAMVECHGSQCGFCTPGFVMSLWDLYLKNDGSQAPSCASSGACSSKSGTQPAHQPLARKTIDIALSGNLCRCTGYRPIIDAAHRMGELPAVSFDRATLQQALQGLQREEMFVYKHGTQTFYAPRTLAQLVEVRAANPTARMLAGSTDVGLWVTKQMRDLGDIIFLGQVSELATVATTGSGKIEIGAGVTLNDAYAALAAHYPELNEMWQRFASLPIRNAGTLGGNVANGSPIGDSPPWLIALGAEVVLRGPEGQRIMPLEALYLDYMKKDMRPEEFVEAVRVPLPSKAIQFRTYKLAKRFDQDISAVCAAFSIALEDDKVAAIRIAFGGMAATPKRAAKAEAALLGQVWSEANLKAAMVLMAEDYIPLSDMRASNTYRMKTAQNLLRRFWLETRVDAPLQTEQVNAYAFA</sequence>
<evidence type="ECO:0000256" key="3">
    <source>
        <dbReference type="ARBA" id="ARBA00022827"/>
    </source>
</evidence>
<accession>A0A843YL63</accession>
<dbReference type="SUPFAM" id="SSF56176">
    <property type="entry name" value="FAD-binding/transporter-associated domain-like"/>
    <property type="match status" value="1"/>
</dbReference>
<protein>
    <submittedName>
        <fullName evidence="7">Xanthine dehydrogenase small subunit</fullName>
        <ecNumber evidence="7">1.17.1.4</ecNumber>
    </submittedName>
</protein>
<dbReference type="AlphaFoldDB" id="A0A843YL63"/>
<dbReference type="Gene3D" id="3.30.390.50">
    <property type="entry name" value="CO dehydrogenase flavoprotein, C-terminal domain"/>
    <property type="match status" value="1"/>
</dbReference>
<dbReference type="OrthoDB" id="9179439at2"/>
<keyword evidence="8" id="KW-1185">Reference proteome</keyword>
<dbReference type="GO" id="GO:0005506">
    <property type="term" value="F:iron ion binding"/>
    <property type="evidence" value="ECO:0007669"/>
    <property type="project" value="InterPro"/>
</dbReference>
<dbReference type="PROSITE" id="PS00197">
    <property type="entry name" value="2FE2S_FER_1"/>
    <property type="match status" value="1"/>
</dbReference>
<dbReference type="GO" id="GO:0071949">
    <property type="term" value="F:FAD binding"/>
    <property type="evidence" value="ECO:0007669"/>
    <property type="project" value="InterPro"/>
</dbReference>
<dbReference type="PANTHER" id="PTHR45444">
    <property type="entry name" value="XANTHINE DEHYDROGENASE"/>
    <property type="match status" value="1"/>
</dbReference>
<keyword evidence="4 7" id="KW-0560">Oxidoreductase</keyword>
<dbReference type="CDD" id="cd00207">
    <property type="entry name" value="fer2"/>
    <property type="match status" value="1"/>
</dbReference>
<dbReference type="InterPro" id="IPR016208">
    <property type="entry name" value="Ald_Oxase/xanthine_DH-like"/>
</dbReference>
<dbReference type="InterPro" id="IPR006058">
    <property type="entry name" value="2Fe2S_fd_BS"/>
</dbReference>
<dbReference type="SMART" id="SM01092">
    <property type="entry name" value="CO_deh_flav_C"/>
    <property type="match status" value="1"/>
</dbReference>
<dbReference type="InterPro" id="IPR036683">
    <property type="entry name" value="CO_DH_flav_C_dom_sf"/>
</dbReference>
<keyword evidence="3" id="KW-0274">FAD</keyword>
<dbReference type="InterPro" id="IPR014307">
    <property type="entry name" value="Xanthine_DH_ssu"/>
</dbReference>
<dbReference type="Pfam" id="PF03450">
    <property type="entry name" value="CO_deh_flav_C"/>
    <property type="match status" value="1"/>
</dbReference>